<name>A0A8S2WIX8_9BILA</name>
<dbReference type="Proteomes" id="UP000681720">
    <property type="component" value="Unassembled WGS sequence"/>
</dbReference>
<sequence>KIELYRDETYKQLQALSLLDIVIEGGEGTEFLKRLQEIDYNEQRHDDNGQE</sequence>
<dbReference type="EMBL" id="CAJOBJ010066646">
    <property type="protein sequence ID" value="CAF4441707.1"/>
    <property type="molecule type" value="Genomic_DNA"/>
</dbReference>
<gene>
    <name evidence="1" type="ORF">GIL414_LOCUS32000</name>
</gene>
<dbReference type="AlphaFoldDB" id="A0A8S2WIX8"/>
<evidence type="ECO:0000313" key="2">
    <source>
        <dbReference type="Proteomes" id="UP000681720"/>
    </source>
</evidence>
<evidence type="ECO:0000313" key="1">
    <source>
        <dbReference type="EMBL" id="CAF4441707.1"/>
    </source>
</evidence>
<protein>
    <submittedName>
        <fullName evidence="1">Uncharacterized protein</fullName>
    </submittedName>
</protein>
<reference evidence="1" key="1">
    <citation type="submission" date="2021-02" db="EMBL/GenBank/DDBJ databases">
        <authorList>
            <person name="Nowell W R."/>
        </authorList>
    </citation>
    <scope>NUCLEOTIDE SEQUENCE</scope>
</reference>
<feature type="non-terminal residue" evidence="1">
    <location>
        <position position="1"/>
    </location>
</feature>
<comment type="caution">
    <text evidence="1">The sequence shown here is derived from an EMBL/GenBank/DDBJ whole genome shotgun (WGS) entry which is preliminary data.</text>
</comment>
<organism evidence="1 2">
    <name type="scientific">Rotaria magnacalcarata</name>
    <dbReference type="NCBI Taxonomy" id="392030"/>
    <lineage>
        <taxon>Eukaryota</taxon>
        <taxon>Metazoa</taxon>
        <taxon>Spiralia</taxon>
        <taxon>Gnathifera</taxon>
        <taxon>Rotifera</taxon>
        <taxon>Eurotatoria</taxon>
        <taxon>Bdelloidea</taxon>
        <taxon>Philodinida</taxon>
        <taxon>Philodinidae</taxon>
        <taxon>Rotaria</taxon>
    </lineage>
</organism>
<accession>A0A8S2WIX8</accession>
<feature type="non-terminal residue" evidence="1">
    <location>
        <position position="51"/>
    </location>
</feature>
<proteinExistence type="predicted"/>